<organism evidence="9 10">
    <name type="scientific">Bacteroides caccae CL03T12C61</name>
    <dbReference type="NCBI Taxonomy" id="997873"/>
    <lineage>
        <taxon>Bacteria</taxon>
        <taxon>Pseudomonadati</taxon>
        <taxon>Bacteroidota</taxon>
        <taxon>Bacteroidia</taxon>
        <taxon>Bacteroidales</taxon>
        <taxon>Bacteroidaceae</taxon>
        <taxon>Bacteroides</taxon>
    </lineage>
</organism>
<evidence type="ECO:0000256" key="7">
    <source>
        <dbReference type="SAM" id="Phobius"/>
    </source>
</evidence>
<dbReference type="Proteomes" id="UP000002965">
    <property type="component" value="Unassembled WGS sequence"/>
</dbReference>
<reference evidence="9 10" key="1">
    <citation type="submission" date="2012-02" db="EMBL/GenBank/DDBJ databases">
        <title>The Genome Sequence of Bacteroides caccae CL03T12C61.</title>
        <authorList>
            <consortium name="The Broad Institute Genome Sequencing Platform"/>
            <person name="Earl A."/>
            <person name="Ward D."/>
            <person name="Feldgarden M."/>
            <person name="Gevers D."/>
            <person name="Zitomersky N.L."/>
            <person name="Coyne M.J."/>
            <person name="Comstock L.E."/>
            <person name="Young S.K."/>
            <person name="Zeng Q."/>
            <person name="Gargeya S."/>
            <person name="Fitzgerald M."/>
            <person name="Haas B."/>
            <person name="Abouelleil A."/>
            <person name="Alvarado L."/>
            <person name="Arachchi H.M."/>
            <person name="Berlin A."/>
            <person name="Chapman S.B."/>
            <person name="Gearin G."/>
            <person name="Goldberg J."/>
            <person name="Griggs A."/>
            <person name="Gujja S."/>
            <person name="Hansen M."/>
            <person name="Heiman D."/>
            <person name="Howarth C."/>
            <person name="Larimer J."/>
            <person name="Lui A."/>
            <person name="MacDonald P.J.P."/>
            <person name="McCowen C."/>
            <person name="Montmayeur A."/>
            <person name="Murphy C."/>
            <person name="Neiman D."/>
            <person name="Pearson M."/>
            <person name="Priest M."/>
            <person name="Roberts A."/>
            <person name="Saif S."/>
            <person name="Shea T."/>
            <person name="Sisk P."/>
            <person name="Stolte C."/>
            <person name="Sykes S."/>
            <person name="Wortman J."/>
            <person name="Nusbaum C."/>
            <person name="Birren B."/>
        </authorList>
    </citation>
    <scope>NUCLEOTIDE SEQUENCE [LARGE SCALE GENOMIC DNA]</scope>
    <source>
        <strain evidence="9 10">CL03T12C61</strain>
    </source>
</reference>
<feature type="transmembrane region" description="Helical" evidence="7">
    <location>
        <begin position="161"/>
        <end position="179"/>
    </location>
</feature>
<comment type="similarity">
    <text evidence="2">Belongs to the acyltransferase 3 family.</text>
</comment>
<feature type="transmembrane region" description="Helical" evidence="7">
    <location>
        <begin position="96"/>
        <end position="115"/>
    </location>
</feature>
<feature type="transmembrane region" description="Helical" evidence="7">
    <location>
        <begin position="12"/>
        <end position="34"/>
    </location>
</feature>
<name>I9PZT3_9BACE</name>
<evidence type="ECO:0000256" key="5">
    <source>
        <dbReference type="ARBA" id="ARBA00022989"/>
    </source>
</evidence>
<dbReference type="PANTHER" id="PTHR40074">
    <property type="entry name" value="O-ACETYLTRANSFERASE WECH"/>
    <property type="match status" value="1"/>
</dbReference>
<dbReference type="GO" id="GO:0016413">
    <property type="term" value="F:O-acetyltransferase activity"/>
    <property type="evidence" value="ECO:0007669"/>
    <property type="project" value="TreeGrafter"/>
</dbReference>
<feature type="transmembrane region" description="Helical" evidence="7">
    <location>
        <begin position="215"/>
        <end position="234"/>
    </location>
</feature>
<gene>
    <name evidence="9" type="ORF">HMPREF1061_01799</name>
</gene>
<keyword evidence="5 7" id="KW-1133">Transmembrane helix</keyword>
<dbReference type="OrthoDB" id="1072135at2"/>
<evidence type="ECO:0000256" key="3">
    <source>
        <dbReference type="ARBA" id="ARBA00022475"/>
    </source>
</evidence>
<dbReference type="PANTHER" id="PTHR40074:SF2">
    <property type="entry name" value="O-ACETYLTRANSFERASE WECH"/>
    <property type="match status" value="1"/>
</dbReference>
<feature type="transmembrane region" description="Helical" evidence="7">
    <location>
        <begin position="185"/>
        <end position="203"/>
    </location>
</feature>
<dbReference type="GO" id="GO:0009246">
    <property type="term" value="P:enterobacterial common antigen biosynthetic process"/>
    <property type="evidence" value="ECO:0007669"/>
    <property type="project" value="TreeGrafter"/>
</dbReference>
<feature type="transmembrane region" description="Helical" evidence="7">
    <location>
        <begin position="246"/>
        <end position="267"/>
    </location>
</feature>
<feature type="transmembrane region" description="Helical" evidence="7">
    <location>
        <begin position="279"/>
        <end position="298"/>
    </location>
</feature>
<dbReference type="RefSeq" id="WP_005680972.1">
    <property type="nucleotide sequence ID" value="NZ_CP072258.1"/>
</dbReference>
<evidence type="ECO:0000256" key="2">
    <source>
        <dbReference type="ARBA" id="ARBA00007400"/>
    </source>
</evidence>
<dbReference type="AlphaFoldDB" id="I9PZT3"/>
<dbReference type="PATRIC" id="fig|997873.3.peg.1893"/>
<evidence type="ECO:0000256" key="4">
    <source>
        <dbReference type="ARBA" id="ARBA00022692"/>
    </source>
</evidence>
<accession>I9PZT3</accession>
<protein>
    <recommendedName>
        <fullName evidence="8">Acyltransferase 3 domain-containing protein</fullName>
    </recommendedName>
</protein>
<dbReference type="HOGENOM" id="CLU_054154_0_0_10"/>
<evidence type="ECO:0000256" key="1">
    <source>
        <dbReference type="ARBA" id="ARBA00004651"/>
    </source>
</evidence>
<sequence length="346" mass="40850">MLDISEKRFLAILPQINFLLSLLIVFHHGFISIVRYNGSFSPFSYGLTVSIERYLYNISECAVPFFFFLSAYLFYRTYDGSWSQYLYKIKRRFWSLLIPYIIFGTIGYVKVRLFSPSEMEGGGISYLSSLWLSNTMPLWFIRELIAFTIFAPLIWHIKNSIWMSVLISSILICLTSLNIVSQRSFLYWMPLYLLGAMLNKNMIICIAKRFDHSSFQFLAIIFLCIYCVAAWFLPNGFEKVNIINCLLFTLFRLSTPFVMCVVIWFIIKNNIPDIRFMHYSFFVYCMHAPVITLTGIVYDRTLYMLFNYEIVKYFTVVILAYIVCVLSAQFIERFFPRCWSIMNGKR</sequence>
<feature type="domain" description="Acyltransferase 3" evidence="8">
    <location>
        <begin position="19"/>
        <end position="326"/>
    </location>
</feature>
<keyword evidence="3" id="KW-1003">Cell membrane</keyword>
<keyword evidence="6 7" id="KW-0472">Membrane</keyword>
<feature type="transmembrane region" description="Helical" evidence="7">
    <location>
        <begin position="310"/>
        <end position="331"/>
    </location>
</feature>
<evidence type="ECO:0000259" key="8">
    <source>
        <dbReference type="Pfam" id="PF01757"/>
    </source>
</evidence>
<comment type="caution">
    <text evidence="9">The sequence shown here is derived from an EMBL/GenBank/DDBJ whole genome shotgun (WGS) entry which is preliminary data.</text>
</comment>
<proteinExistence type="inferred from homology"/>
<keyword evidence="4 7" id="KW-0812">Transmembrane</keyword>
<dbReference type="GeneID" id="75114468"/>
<comment type="subcellular location">
    <subcellularLocation>
        <location evidence="1">Cell membrane</location>
        <topology evidence="1">Multi-pass membrane protein</topology>
    </subcellularLocation>
</comment>
<feature type="transmembrane region" description="Helical" evidence="7">
    <location>
        <begin position="135"/>
        <end position="154"/>
    </location>
</feature>
<evidence type="ECO:0000313" key="10">
    <source>
        <dbReference type="Proteomes" id="UP000002965"/>
    </source>
</evidence>
<feature type="transmembrane region" description="Helical" evidence="7">
    <location>
        <begin position="54"/>
        <end position="75"/>
    </location>
</feature>
<keyword evidence="10" id="KW-1185">Reference proteome</keyword>
<dbReference type="InterPro" id="IPR002656">
    <property type="entry name" value="Acyl_transf_3_dom"/>
</dbReference>
<evidence type="ECO:0000313" key="9">
    <source>
        <dbReference type="EMBL" id="EIY22068.1"/>
    </source>
</evidence>
<evidence type="ECO:0000256" key="6">
    <source>
        <dbReference type="ARBA" id="ARBA00023136"/>
    </source>
</evidence>
<dbReference type="Pfam" id="PF01757">
    <property type="entry name" value="Acyl_transf_3"/>
    <property type="match status" value="1"/>
</dbReference>
<dbReference type="EMBL" id="AGXF01000006">
    <property type="protein sequence ID" value="EIY22068.1"/>
    <property type="molecule type" value="Genomic_DNA"/>
</dbReference>
<dbReference type="GO" id="GO:0005886">
    <property type="term" value="C:plasma membrane"/>
    <property type="evidence" value="ECO:0007669"/>
    <property type="project" value="UniProtKB-SubCell"/>
</dbReference>